<dbReference type="GeneID" id="65129149"/>
<sequence length="170" mass="19421">MENLSRSSRLNLERILADEDIFNSFLFNDKKPGTRSLKDDGSFVIGATCFEWWNHFIGCEKKLSFHDLVVHLINFMAGNGKNRNDFALDGLYQDFVNFTLKQDDKNRMVDILLTAYLYGYKEIQKEGKVPSEQTILAAVTKQVRNPDGVAVLTANGPVFLGKDLKFYEIE</sequence>
<dbReference type="Proteomes" id="UP000593744">
    <property type="component" value="Segment"/>
</dbReference>
<accession>A0A7M1RYN3</accession>
<proteinExistence type="predicted"/>
<organism evidence="1 2">
    <name type="scientific">uncultured phage cr10_1</name>
    <dbReference type="NCBI Taxonomy" id="2772066"/>
    <lineage>
        <taxon>Viruses</taxon>
        <taxon>Duplodnaviria</taxon>
        <taxon>Heunggongvirae</taxon>
        <taxon>Uroviricota</taxon>
        <taxon>Caudoviricetes</taxon>
        <taxon>Crassvirales</taxon>
        <taxon>Suoliviridae</taxon>
        <taxon>Boorivirinae</taxon>
        <taxon>Canhaevirus</taxon>
        <taxon>Canhaevirus hiberniae</taxon>
    </lineage>
</organism>
<dbReference type="KEGG" id="vg:65129149"/>
<dbReference type="RefSeq" id="YP_010110827.1">
    <property type="nucleotide sequence ID" value="NC_055875.1"/>
</dbReference>
<reference evidence="1 2" key="1">
    <citation type="submission" date="2020-07" db="EMBL/GenBank/DDBJ databases">
        <title>Taxonomic proposal: Crassvirales, a new order of highly abundant and diverse bacterial viruses.</title>
        <authorList>
            <person name="Shkoporov A.N."/>
            <person name="Stockdale S.R."/>
            <person name="Guerin E."/>
            <person name="Ross R.P."/>
            <person name="Hill C."/>
        </authorList>
    </citation>
    <scope>NUCLEOTIDE SEQUENCE [LARGE SCALE GENOMIC DNA]</scope>
</reference>
<name>A0A7M1RYN3_9CAUD</name>
<evidence type="ECO:0000313" key="2">
    <source>
        <dbReference type="Proteomes" id="UP000593744"/>
    </source>
</evidence>
<keyword evidence="2" id="KW-1185">Reference proteome</keyword>
<protein>
    <submittedName>
        <fullName evidence="1">Uncharacterized protein</fullName>
    </submittedName>
</protein>
<dbReference type="EMBL" id="MT774382">
    <property type="protein sequence ID" value="QOR58669.1"/>
    <property type="molecule type" value="Genomic_DNA"/>
</dbReference>
<evidence type="ECO:0000313" key="1">
    <source>
        <dbReference type="EMBL" id="QOR58669.1"/>
    </source>
</evidence>